<dbReference type="WBParaSite" id="nRc.2.0.1.t03669-RA">
    <property type="protein sequence ID" value="nRc.2.0.1.t03669-RA"/>
    <property type="gene ID" value="nRc.2.0.1.g03669"/>
</dbReference>
<name>A0A915HPL6_ROMCU</name>
<evidence type="ECO:0000313" key="1">
    <source>
        <dbReference type="Proteomes" id="UP000887565"/>
    </source>
</evidence>
<organism evidence="1 2">
    <name type="scientific">Romanomermis culicivorax</name>
    <name type="common">Nematode worm</name>
    <dbReference type="NCBI Taxonomy" id="13658"/>
    <lineage>
        <taxon>Eukaryota</taxon>
        <taxon>Metazoa</taxon>
        <taxon>Ecdysozoa</taxon>
        <taxon>Nematoda</taxon>
        <taxon>Enoplea</taxon>
        <taxon>Dorylaimia</taxon>
        <taxon>Mermithida</taxon>
        <taxon>Mermithoidea</taxon>
        <taxon>Mermithidae</taxon>
        <taxon>Romanomermis</taxon>
    </lineage>
</organism>
<dbReference type="Proteomes" id="UP000887565">
    <property type="component" value="Unplaced"/>
</dbReference>
<accession>A0A915HPL6</accession>
<proteinExistence type="predicted"/>
<sequence>MLKGKLTMSSRMNDDKTELYNDVILCAGVIDRALHSNDIPSIHHKLGALMLILFLSDIDQNTVTNDEFKTRFLRDSTFCSIDL</sequence>
<protein>
    <submittedName>
        <fullName evidence="2">Uncharacterized protein</fullName>
    </submittedName>
</protein>
<reference evidence="2" key="1">
    <citation type="submission" date="2022-11" db="UniProtKB">
        <authorList>
            <consortium name="WormBaseParasite"/>
        </authorList>
    </citation>
    <scope>IDENTIFICATION</scope>
</reference>
<evidence type="ECO:0000313" key="2">
    <source>
        <dbReference type="WBParaSite" id="nRc.2.0.1.t03669-RA"/>
    </source>
</evidence>
<keyword evidence="1" id="KW-1185">Reference proteome</keyword>
<dbReference type="AlphaFoldDB" id="A0A915HPL6"/>